<accession>A0A6S7G7J3</accession>
<evidence type="ECO:0000256" key="5">
    <source>
        <dbReference type="ARBA" id="ARBA00023157"/>
    </source>
</evidence>
<gene>
    <name evidence="7" type="ORF">PACLA_8A058229</name>
</gene>
<evidence type="ECO:0000256" key="4">
    <source>
        <dbReference type="ARBA" id="ARBA00022729"/>
    </source>
</evidence>
<dbReference type="InterPro" id="IPR003119">
    <property type="entry name" value="SAP_A"/>
</dbReference>
<proteinExistence type="inferred from homology"/>
<dbReference type="PROSITE" id="PS51110">
    <property type="entry name" value="SAP_A"/>
    <property type="match status" value="1"/>
</dbReference>
<dbReference type="GO" id="GO:0016671">
    <property type="term" value="F:oxidoreductase activity, acting on a sulfur group of donors, disulfide as acceptor"/>
    <property type="evidence" value="ECO:0007669"/>
    <property type="project" value="InterPro"/>
</dbReference>
<keyword evidence="5" id="KW-1015">Disulfide bond</keyword>
<comment type="similarity">
    <text evidence="2">Belongs to the GILT family.</text>
</comment>
<evidence type="ECO:0000256" key="2">
    <source>
        <dbReference type="ARBA" id="ARBA00005679"/>
    </source>
</evidence>
<protein>
    <submittedName>
        <fullName evidence="7">Uncharacterized protein</fullName>
    </submittedName>
</protein>
<comment type="caution">
    <text evidence="7">The sequence shown here is derived from an EMBL/GenBank/DDBJ whole genome shotgun (WGS) entry which is preliminary data.</text>
</comment>
<dbReference type="InterPro" id="IPR004911">
    <property type="entry name" value="Interferon-induced_GILT"/>
</dbReference>
<dbReference type="Proteomes" id="UP001152795">
    <property type="component" value="Unassembled WGS sequence"/>
</dbReference>
<evidence type="ECO:0000256" key="1">
    <source>
        <dbReference type="ARBA" id="ARBA00004613"/>
    </source>
</evidence>
<dbReference type="AlphaFoldDB" id="A0A6S7G7J3"/>
<sequence>MASKILSVILLSAILLFTEVAPQSCPLPPSVWCSSREVAKTCGVEKQCEAYLTPIPKAKAQLVNFTLYLESLCPDCKNFINQQLWPAFKAVGTIMNLALVPYGNAREQQYGDRWQFECQHGKEECYGNLIETCAIYYHPNATAYFPFIYCIESSTSLPRNIASECASKFGFDYSQIQSCVEGPLGNKLEHEMALKTDALQPPHQYVPWVTLNGVHTQQIQNEAQNDLVKLICDTYLGSPKPQACSQKM</sequence>
<reference evidence="7" key="1">
    <citation type="submission" date="2020-04" db="EMBL/GenBank/DDBJ databases">
        <authorList>
            <person name="Alioto T."/>
            <person name="Alioto T."/>
            <person name="Gomez Garrido J."/>
        </authorList>
    </citation>
    <scope>NUCLEOTIDE SEQUENCE</scope>
    <source>
        <strain evidence="7">A484AB</strain>
    </source>
</reference>
<dbReference type="OrthoDB" id="958254at2759"/>
<dbReference type="Pfam" id="PF03227">
    <property type="entry name" value="GILT"/>
    <property type="match status" value="1"/>
</dbReference>
<dbReference type="PANTHER" id="PTHR13234:SF8">
    <property type="entry name" value="GAMMA-INTERFERON-INDUCIBLE LYSOSOMAL THIOL REDUCTASE"/>
    <property type="match status" value="1"/>
</dbReference>
<name>A0A6S7G7J3_PARCT</name>
<dbReference type="Pfam" id="PF02199">
    <property type="entry name" value="SapA"/>
    <property type="match status" value="1"/>
</dbReference>
<evidence type="ECO:0000313" key="7">
    <source>
        <dbReference type="EMBL" id="CAB3989274.1"/>
    </source>
</evidence>
<keyword evidence="6" id="KW-0325">Glycoprotein</keyword>
<evidence type="ECO:0000313" key="8">
    <source>
        <dbReference type="Proteomes" id="UP001152795"/>
    </source>
</evidence>
<dbReference type="PANTHER" id="PTHR13234">
    <property type="entry name" value="GAMMA-INTERFERON INDUCIBLE LYSOSOMAL THIOL REDUCTASE GILT"/>
    <property type="match status" value="1"/>
</dbReference>
<evidence type="ECO:0000256" key="3">
    <source>
        <dbReference type="ARBA" id="ARBA00022525"/>
    </source>
</evidence>
<keyword evidence="4" id="KW-0732">Signal</keyword>
<keyword evidence="3" id="KW-0964">Secreted</keyword>
<dbReference type="GO" id="GO:0005576">
    <property type="term" value="C:extracellular region"/>
    <property type="evidence" value="ECO:0007669"/>
    <property type="project" value="UniProtKB-SubCell"/>
</dbReference>
<evidence type="ECO:0000256" key="6">
    <source>
        <dbReference type="ARBA" id="ARBA00023180"/>
    </source>
</evidence>
<organism evidence="7 8">
    <name type="scientific">Paramuricea clavata</name>
    <name type="common">Red gorgonian</name>
    <name type="synonym">Violescent sea-whip</name>
    <dbReference type="NCBI Taxonomy" id="317549"/>
    <lineage>
        <taxon>Eukaryota</taxon>
        <taxon>Metazoa</taxon>
        <taxon>Cnidaria</taxon>
        <taxon>Anthozoa</taxon>
        <taxon>Octocorallia</taxon>
        <taxon>Malacalcyonacea</taxon>
        <taxon>Plexauridae</taxon>
        <taxon>Paramuricea</taxon>
    </lineage>
</organism>
<dbReference type="EMBL" id="CACRXK020001455">
    <property type="protein sequence ID" value="CAB3989274.1"/>
    <property type="molecule type" value="Genomic_DNA"/>
</dbReference>
<keyword evidence="8" id="KW-1185">Reference proteome</keyword>
<comment type="subcellular location">
    <subcellularLocation>
        <location evidence="1">Secreted</location>
    </subcellularLocation>
</comment>